<dbReference type="KEGG" id="psco:LY89DRAFT_763570"/>
<organism evidence="1 2">
    <name type="scientific">Mollisia scopiformis</name>
    <name type="common">Conifer needle endophyte fungus</name>
    <name type="synonym">Phialocephala scopiformis</name>
    <dbReference type="NCBI Taxonomy" id="149040"/>
    <lineage>
        <taxon>Eukaryota</taxon>
        <taxon>Fungi</taxon>
        <taxon>Dikarya</taxon>
        <taxon>Ascomycota</taxon>
        <taxon>Pezizomycotina</taxon>
        <taxon>Leotiomycetes</taxon>
        <taxon>Helotiales</taxon>
        <taxon>Mollisiaceae</taxon>
        <taxon>Mollisia</taxon>
    </lineage>
</organism>
<gene>
    <name evidence="1" type="ORF">LY89DRAFT_763570</name>
</gene>
<dbReference type="GeneID" id="28831327"/>
<proteinExistence type="predicted"/>
<dbReference type="Proteomes" id="UP000070700">
    <property type="component" value="Unassembled WGS sequence"/>
</dbReference>
<dbReference type="STRING" id="149040.A0A132B9E9"/>
<protein>
    <recommendedName>
        <fullName evidence="3">RNase H type-1 domain-containing protein</fullName>
    </recommendedName>
</protein>
<dbReference type="EMBL" id="KQ947433">
    <property type="protein sequence ID" value="KUJ09030.1"/>
    <property type="molecule type" value="Genomic_DNA"/>
</dbReference>
<dbReference type="Gene3D" id="3.30.420.10">
    <property type="entry name" value="Ribonuclease H-like superfamily/Ribonuclease H"/>
    <property type="match status" value="1"/>
</dbReference>
<keyword evidence="2" id="KW-1185">Reference proteome</keyword>
<name>A0A132B9E9_MOLSC</name>
<dbReference type="AlphaFoldDB" id="A0A132B9E9"/>
<evidence type="ECO:0008006" key="3">
    <source>
        <dbReference type="Google" id="ProtNLM"/>
    </source>
</evidence>
<dbReference type="OrthoDB" id="245563at2759"/>
<dbReference type="RefSeq" id="XP_018063385.1">
    <property type="nucleotide sequence ID" value="XM_018221601.1"/>
</dbReference>
<sequence length="193" mass="21741">MADRMFNELDYTYDQIGLSLVIDPATGIQQFAFHEDSIVVDIARAAGGSGKYEEVKVAYAIFYGPECTYNEAAPLLPTFDQNPQVAELVGTLIVLKTLPTIHNLPKINTIIIKTSDTPRNNGFHDHITGTIWSWAAKEYLNSKKKPVGFGELYKEVHEKLLELNKQQIAVKFWKVDKENNAKVEDMARRALKA</sequence>
<reference evidence="1 2" key="1">
    <citation type="submission" date="2015-10" db="EMBL/GenBank/DDBJ databases">
        <title>Full genome of DAOMC 229536 Phialocephala scopiformis, a fungal endophyte of spruce producing the potent anti-insectan compound rugulosin.</title>
        <authorList>
            <consortium name="DOE Joint Genome Institute"/>
            <person name="Walker A.K."/>
            <person name="Frasz S.L."/>
            <person name="Seifert K.A."/>
            <person name="Miller J.D."/>
            <person name="Mondo S.J."/>
            <person name="Labutti K."/>
            <person name="Lipzen A."/>
            <person name="Dockter R."/>
            <person name="Kennedy M."/>
            <person name="Grigoriev I.V."/>
            <person name="Spatafora J.W."/>
        </authorList>
    </citation>
    <scope>NUCLEOTIDE SEQUENCE [LARGE SCALE GENOMIC DNA]</scope>
    <source>
        <strain evidence="1 2">CBS 120377</strain>
    </source>
</reference>
<dbReference type="InterPro" id="IPR012337">
    <property type="entry name" value="RNaseH-like_sf"/>
</dbReference>
<dbReference type="GO" id="GO:0003676">
    <property type="term" value="F:nucleic acid binding"/>
    <property type="evidence" value="ECO:0007669"/>
    <property type="project" value="InterPro"/>
</dbReference>
<dbReference type="SUPFAM" id="SSF53098">
    <property type="entry name" value="Ribonuclease H-like"/>
    <property type="match status" value="1"/>
</dbReference>
<dbReference type="InParanoid" id="A0A132B9E9"/>
<dbReference type="InterPro" id="IPR036397">
    <property type="entry name" value="RNaseH_sf"/>
</dbReference>
<evidence type="ECO:0000313" key="2">
    <source>
        <dbReference type="Proteomes" id="UP000070700"/>
    </source>
</evidence>
<evidence type="ECO:0000313" key="1">
    <source>
        <dbReference type="EMBL" id="KUJ09030.1"/>
    </source>
</evidence>
<accession>A0A132B9E9</accession>